<protein>
    <submittedName>
        <fullName evidence="1">Uncharacterized protein</fullName>
    </submittedName>
</protein>
<proteinExistence type="predicted"/>
<name>A0A285AXW7_9ENTR</name>
<organism evidence="1 2">
    <name type="scientific">Klebsiella grimontii</name>
    <dbReference type="NCBI Taxonomy" id="2058152"/>
    <lineage>
        <taxon>Bacteria</taxon>
        <taxon>Pseudomonadati</taxon>
        <taxon>Pseudomonadota</taxon>
        <taxon>Gammaproteobacteria</taxon>
        <taxon>Enterobacterales</taxon>
        <taxon>Enterobacteriaceae</taxon>
        <taxon>Klebsiella/Raoultella group</taxon>
        <taxon>Klebsiella</taxon>
    </lineage>
</organism>
<dbReference type="Proteomes" id="UP000220639">
    <property type="component" value="Unassembled WGS sequence"/>
</dbReference>
<gene>
    <name evidence="1" type="ORF">KOSB73_20253</name>
</gene>
<accession>A0A285AXW7</accession>
<reference evidence="2" key="1">
    <citation type="submission" date="2017-08" db="EMBL/GenBank/DDBJ databases">
        <authorList>
            <person name="Brisse S."/>
        </authorList>
    </citation>
    <scope>NUCLEOTIDE SEQUENCE [LARGE SCALE GENOMIC DNA]</scope>
    <source>
        <strain evidence="2">06D021</strain>
    </source>
</reference>
<dbReference type="AlphaFoldDB" id="A0A285AXW7"/>
<dbReference type="EMBL" id="FZTC01000012">
    <property type="protein sequence ID" value="SNU33468.1"/>
    <property type="molecule type" value="Genomic_DNA"/>
</dbReference>
<evidence type="ECO:0000313" key="1">
    <source>
        <dbReference type="EMBL" id="SNU33468.1"/>
    </source>
</evidence>
<sequence>MKRTWRKPCGWRMKSRCWRSSISARWRLSIRCRFLMTRPSLLCWRNSKPTDYVSKSDAVSEGFCRRLAGNSATLRSAPGGGAKRLPGLRVYRRLRSGSPDYELTAVYGAVARTDAQHRLREAVRSLDPTLPGQPQLLQIAVQL</sequence>
<evidence type="ECO:0000313" key="2">
    <source>
        <dbReference type="Proteomes" id="UP000220639"/>
    </source>
</evidence>